<keyword evidence="1" id="KW-0812">Transmembrane</keyword>
<dbReference type="EMBL" id="JABBPN010000024">
    <property type="protein sequence ID" value="NMO97862.1"/>
    <property type="molecule type" value="Genomic_DNA"/>
</dbReference>
<proteinExistence type="predicted"/>
<dbReference type="RefSeq" id="WP_169506633.1">
    <property type="nucleotide sequence ID" value="NZ_JABBPN010000024.1"/>
</dbReference>
<evidence type="ECO:0000313" key="2">
    <source>
        <dbReference type="EMBL" id="NMO97862.1"/>
    </source>
</evidence>
<protein>
    <submittedName>
        <fullName evidence="2">Uncharacterized protein</fullName>
    </submittedName>
</protein>
<name>A0A848MCV6_PAELE</name>
<organism evidence="2 3">
    <name type="scientific">Paenibacillus lemnae</name>
    <dbReference type="NCBI Taxonomy" id="1330551"/>
    <lineage>
        <taxon>Bacteria</taxon>
        <taxon>Bacillati</taxon>
        <taxon>Bacillota</taxon>
        <taxon>Bacilli</taxon>
        <taxon>Bacillales</taxon>
        <taxon>Paenibacillaceae</taxon>
        <taxon>Paenibacillus</taxon>
    </lineage>
</organism>
<evidence type="ECO:0000256" key="1">
    <source>
        <dbReference type="SAM" id="Phobius"/>
    </source>
</evidence>
<feature type="transmembrane region" description="Helical" evidence="1">
    <location>
        <begin position="12"/>
        <end position="30"/>
    </location>
</feature>
<sequence>MSLRRVSGKGQLVIWGLFSVLLIIGLIMMMPKAFSQEPEVVATVNGEPVSAREVQLQITRLKAEVMNDFSKRGLSAGSPDFWEQTYQGEQPRQMLLDRALQETVRRNLEMKLAQEHGLIPFSSYEDFLQAWKEENQRREEAVSRGEVIYGPKSYSENEYYNYLVSNIRIRLKEMLSKTSQDPLYTSEEELRQQYEDQEAKWTGRLEETAIVKISFSYDGSKDQEKKLMEAKEAVQHMNRMKREKKSVTKASWSSPGHLMTQQFTPDTYKEDIRSSHHILAVLQVLEAGEIYPEPLDSGGSWDVIQLISRSDEGGDGYENNLESIRRSAVDEKYEVYIQKLMKSASIDVQENTFSSVWKGD</sequence>
<dbReference type="Proteomes" id="UP000565468">
    <property type="component" value="Unassembled WGS sequence"/>
</dbReference>
<dbReference type="AlphaFoldDB" id="A0A848MCV6"/>
<keyword evidence="1" id="KW-0472">Membrane</keyword>
<keyword evidence="3" id="KW-1185">Reference proteome</keyword>
<keyword evidence="1" id="KW-1133">Transmembrane helix</keyword>
<accession>A0A848MCV6</accession>
<comment type="caution">
    <text evidence="2">The sequence shown here is derived from an EMBL/GenBank/DDBJ whole genome shotgun (WGS) entry which is preliminary data.</text>
</comment>
<evidence type="ECO:0000313" key="3">
    <source>
        <dbReference type="Proteomes" id="UP000565468"/>
    </source>
</evidence>
<gene>
    <name evidence="2" type="ORF">HII30_19040</name>
</gene>
<reference evidence="2 3" key="1">
    <citation type="submission" date="2020-04" db="EMBL/GenBank/DDBJ databases">
        <title>Paenibacillus algicola sp. nov., a novel marine bacterium producing alginate lyase.</title>
        <authorList>
            <person name="Huang H."/>
        </authorList>
    </citation>
    <scope>NUCLEOTIDE SEQUENCE [LARGE SCALE GENOMIC DNA]</scope>
    <source>
        <strain evidence="2 3">L7-75</strain>
    </source>
</reference>